<evidence type="ECO:0008006" key="4">
    <source>
        <dbReference type="Google" id="ProtNLM"/>
    </source>
</evidence>
<dbReference type="Proteomes" id="UP000054773">
    <property type="component" value="Unassembled WGS sequence"/>
</dbReference>
<name>A0A0W0TVP4_LEGER</name>
<organism evidence="2 3">
    <name type="scientific">Legionella erythra</name>
    <dbReference type="NCBI Taxonomy" id="448"/>
    <lineage>
        <taxon>Bacteria</taxon>
        <taxon>Pseudomonadati</taxon>
        <taxon>Pseudomonadota</taxon>
        <taxon>Gammaproteobacteria</taxon>
        <taxon>Legionellales</taxon>
        <taxon>Legionellaceae</taxon>
        <taxon>Legionella</taxon>
    </lineage>
</organism>
<evidence type="ECO:0000256" key="1">
    <source>
        <dbReference type="SAM" id="Phobius"/>
    </source>
</evidence>
<feature type="transmembrane region" description="Helical" evidence="1">
    <location>
        <begin position="69"/>
        <end position="88"/>
    </location>
</feature>
<protein>
    <recommendedName>
        <fullName evidence="4">Transmembrane protein</fullName>
    </recommendedName>
</protein>
<comment type="caution">
    <text evidence="2">The sequence shown here is derived from an EMBL/GenBank/DDBJ whole genome shotgun (WGS) entry which is preliminary data.</text>
</comment>
<accession>A0A0W0TVP4</accession>
<reference evidence="2 3" key="1">
    <citation type="submission" date="2015-11" db="EMBL/GenBank/DDBJ databases">
        <title>Genomic analysis of 38 Legionella species identifies large and diverse effector repertoires.</title>
        <authorList>
            <person name="Burstein D."/>
            <person name="Amaro F."/>
            <person name="Zusman T."/>
            <person name="Lifshitz Z."/>
            <person name="Cohen O."/>
            <person name="Gilbert J.A."/>
            <person name="Pupko T."/>
            <person name="Shuman H.A."/>
            <person name="Segal G."/>
        </authorList>
    </citation>
    <scope>NUCLEOTIDE SEQUENCE [LARGE SCALE GENOMIC DNA]</scope>
    <source>
        <strain evidence="2 3">SE-32A-C8</strain>
    </source>
</reference>
<keyword evidence="3" id="KW-1185">Reference proteome</keyword>
<dbReference type="AlphaFoldDB" id="A0A0W0TVP4"/>
<gene>
    <name evidence="2" type="ORF">Lery_0351</name>
</gene>
<dbReference type="RefSeq" id="WP_058525530.1">
    <property type="nucleotide sequence ID" value="NZ_CAAAHY010000001.1"/>
</dbReference>
<sequence>MKLLLRVLHGLLILSLLMLVLKPVLLPSASELNTAHYTLQYDCQNRLATTVSCASTAYCMPGEDRMNPLLAYFGQLISLVYFTLPALATCAPIKRLLRPPIQAF</sequence>
<evidence type="ECO:0000313" key="2">
    <source>
        <dbReference type="EMBL" id="KTC99450.1"/>
    </source>
</evidence>
<feature type="transmembrane region" description="Helical" evidence="1">
    <location>
        <begin position="7"/>
        <end position="25"/>
    </location>
</feature>
<dbReference type="EMBL" id="LNYA01000003">
    <property type="protein sequence ID" value="KTC99450.1"/>
    <property type="molecule type" value="Genomic_DNA"/>
</dbReference>
<evidence type="ECO:0000313" key="3">
    <source>
        <dbReference type="Proteomes" id="UP000054773"/>
    </source>
</evidence>
<keyword evidence="1" id="KW-0472">Membrane</keyword>
<dbReference type="STRING" id="448.Lery_0351"/>
<proteinExistence type="predicted"/>
<dbReference type="OrthoDB" id="9945024at2"/>
<dbReference type="PATRIC" id="fig|448.7.peg.367"/>
<keyword evidence="1" id="KW-0812">Transmembrane</keyword>
<keyword evidence="1" id="KW-1133">Transmembrane helix</keyword>